<sequence>MVEEKSKDVEIRSEKFQSELGGVDGLDAGNRGGGTGEKWRPGGITRDKERHRMRTALRGEQREEGRFPGLPVEDDACEVPGEKLRSLEGIRIDLNSSEIQISIG</sequence>
<protein>
    <submittedName>
        <fullName evidence="2">Uncharacterized protein</fullName>
    </submittedName>
</protein>
<dbReference type="EMBL" id="JAACXV010014381">
    <property type="protein sequence ID" value="KAF7267834.1"/>
    <property type="molecule type" value="Genomic_DNA"/>
</dbReference>
<evidence type="ECO:0000313" key="3">
    <source>
        <dbReference type="Proteomes" id="UP000625711"/>
    </source>
</evidence>
<reference evidence="2" key="1">
    <citation type="submission" date="2020-08" db="EMBL/GenBank/DDBJ databases">
        <title>Genome sequencing and assembly of the red palm weevil Rhynchophorus ferrugineus.</title>
        <authorList>
            <person name="Dias G.B."/>
            <person name="Bergman C.M."/>
            <person name="Manee M."/>
        </authorList>
    </citation>
    <scope>NUCLEOTIDE SEQUENCE</scope>
    <source>
        <strain evidence="2">AA-2017</strain>
        <tissue evidence="2">Whole larva</tissue>
    </source>
</reference>
<gene>
    <name evidence="2" type="ORF">GWI33_018961</name>
</gene>
<accession>A0A834HTU0</accession>
<feature type="compositionally biased region" description="Basic and acidic residues" evidence="1">
    <location>
        <begin position="37"/>
        <end position="49"/>
    </location>
</feature>
<evidence type="ECO:0000256" key="1">
    <source>
        <dbReference type="SAM" id="MobiDB-lite"/>
    </source>
</evidence>
<feature type="region of interest" description="Disordered" evidence="1">
    <location>
        <begin position="1"/>
        <end position="49"/>
    </location>
</feature>
<name>A0A834HTU0_RHYFE</name>
<dbReference type="AlphaFoldDB" id="A0A834HTU0"/>
<feature type="compositionally biased region" description="Basic and acidic residues" evidence="1">
    <location>
        <begin position="1"/>
        <end position="17"/>
    </location>
</feature>
<evidence type="ECO:0000313" key="2">
    <source>
        <dbReference type="EMBL" id="KAF7267834.1"/>
    </source>
</evidence>
<comment type="caution">
    <text evidence="2">The sequence shown here is derived from an EMBL/GenBank/DDBJ whole genome shotgun (WGS) entry which is preliminary data.</text>
</comment>
<organism evidence="2 3">
    <name type="scientific">Rhynchophorus ferrugineus</name>
    <name type="common">Red palm weevil</name>
    <name type="synonym">Curculio ferrugineus</name>
    <dbReference type="NCBI Taxonomy" id="354439"/>
    <lineage>
        <taxon>Eukaryota</taxon>
        <taxon>Metazoa</taxon>
        <taxon>Ecdysozoa</taxon>
        <taxon>Arthropoda</taxon>
        <taxon>Hexapoda</taxon>
        <taxon>Insecta</taxon>
        <taxon>Pterygota</taxon>
        <taxon>Neoptera</taxon>
        <taxon>Endopterygota</taxon>
        <taxon>Coleoptera</taxon>
        <taxon>Polyphaga</taxon>
        <taxon>Cucujiformia</taxon>
        <taxon>Curculionidae</taxon>
        <taxon>Dryophthorinae</taxon>
        <taxon>Rhynchophorus</taxon>
    </lineage>
</organism>
<dbReference type="Proteomes" id="UP000625711">
    <property type="component" value="Unassembled WGS sequence"/>
</dbReference>
<proteinExistence type="predicted"/>
<keyword evidence="3" id="KW-1185">Reference proteome</keyword>